<dbReference type="EMBL" id="HG992979">
    <property type="protein sequence ID" value="CAE7022944.1"/>
    <property type="molecule type" value="Genomic_DNA"/>
</dbReference>
<dbReference type="PANTHER" id="PTHR35910">
    <property type="entry name" value="2EXR DOMAIN-CONTAINING PROTEIN"/>
    <property type="match status" value="1"/>
</dbReference>
<proteinExistence type="predicted"/>
<dbReference type="Proteomes" id="UP000472372">
    <property type="component" value="Chromosome 3"/>
</dbReference>
<dbReference type="InterPro" id="IPR045518">
    <property type="entry name" value="2EXR"/>
</dbReference>
<name>A0A6S6VJZ1_9PLEO</name>
<sequence>MEQQSMETFHPFPCLPLELRIQIWESAAELGRVVKVRKLHGNNHYSSPILAPAVTRACRESRKYCVYRRIFVVDGYPRYIWACLETDIIQMDSYLMKELVEENSLEKQEVRHLRLELMSASGWDASGFFYHDHAHKIRHFPKLERCDVLVNDGLYDWGVFVMEIYWGTVPRSNVRIIDAKTGEWINSVTAGPYLDYLDTGHGEHRNYVRTVDGYDGEEDGEERYEALMKMKEPLPRIDLNY</sequence>
<evidence type="ECO:0000313" key="2">
    <source>
        <dbReference type="Proteomes" id="UP000472372"/>
    </source>
</evidence>
<gene>
    <name evidence="1" type="ORF">PTTW11_03507</name>
</gene>
<dbReference type="Pfam" id="PF20150">
    <property type="entry name" value="2EXR"/>
    <property type="match status" value="1"/>
</dbReference>
<dbReference type="PANTHER" id="PTHR35910:SF1">
    <property type="entry name" value="2EXR DOMAIN-CONTAINING PROTEIN"/>
    <property type="match status" value="1"/>
</dbReference>
<evidence type="ECO:0000313" key="1">
    <source>
        <dbReference type="EMBL" id="CAE7022944.1"/>
    </source>
</evidence>
<organism evidence="1 2">
    <name type="scientific">Pyrenophora teres f. teres</name>
    <dbReference type="NCBI Taxonomy" id="97479"/>
    <lineage>
        <taxon>Eukaryota</taxon>
        <taxon>Fungi</taxon>
        <taxon>Dikarya</taxon>
        <taxon>Ascomycota</taxon>
        <taxon>Pezizomycotina</taxon>
        <taxon>Dothideomycetes</taxon>
        <taxon>Pleosporomycetidae</taxon>
        <taxon>Pleosporales</taxon>
        <taxon>Pleosporineae</taxon>
        <taxon>Pleosporaceae</taxon>
        <taxon>Pyrenophora</taxon>
    </lineage>
</organism>
<dbReference type="AlphaFoldDB" id="A0A6S6VJZ1"/>
<reference evidence="1" key="1">
    <citation type="submission" date="2021-02" db="EMBL/GenBank/DDBJ databases">
        <authorList>
            <person name="Syme A R."/>
            <person name="Syme A R."/>
            <person name="Moolhuijzen P."/>
        </authorList>
    </citation>
    <scope>NUCLEOTIDE SEQUENCE</scope>
    <source>
        <strain evidence="1">W1-1</strain>
    </source>
</reference>
<protein>
    <submittedName>
        <fullName evidence="1">Uncharacterized protein</fullName>
    </submittedName>
</protein>
<accession>A0A6S6VJZ1</accession>